<dbReference type="SUPFAM" id="SSF55729">
    <property type="entry name" value="Acyl-CoA N-acyltransferases (Nat)"/>
    <property type="match status" value="1"/>
</dbReference>
<dbReference type="PANTHER" id="PTHR42791:SF2">
    <property type="entry name" value="N-ACETYLTRANSFERASE DOMAIN-CONTAINING PROTEIN"/>
    <property type="match status" value="1"/>
</dbReference>
<keyword evidence="3" id="KW-1185">Reference proteome</keyword>
<sequence>MSRSISIQPINYADIPALAKISAECFLTDRHTQMKALGKNPYNHEEGTKEGLANYLVAEKAVPLKAIDNTTGEILGWCGFAFRGFEKDEIPKTAPIDEPLPGPDVEIIAANDEGPPTTEDDEDDIIKREMEMTDADMKHWMEKLMPPGTKCMYLIGLNVAPRYQHQGVGQAMLKWGADVADKAGVFTWVHSSESAWKTYEKAGFEVIGCLDIDLDAWAPAPPPAGEGSGAVWGHYVLRYMKRLPQAKQGDS</sequence>
<dbReference type="AlphaFoldDB" id="A0A3D8T903"/>
<evidence type="ECO:0000313" key="3">
    <source>
        <dbReference type="Proteomes" id="UP000256328"/>
    </source>
</evidence>
<evidence type="ECO:0000313" key="2">
    <source>
        <dbReference type="EMBL" id="RDW95040.1"/>
    </source>
</evidence>
<proteinExistence type="predicted"/>
<dbReference type="Proteomes" id="UP000256328">
    <property type="component" value="Unassembled WGS sequence"/>
</dbReference>
<dbReference type="CDD" id="cd04301">
    <property type="entry name" value="NAT_SF"/>
    <property type="match status" value="1"/>
</dbReference>
<dbReference type="PANTHER" id="PTHR42791">
    <property type="entry name" value="GNAT FAMILY ACETYLTRANSFERASE"/>
    <property type="match status" value="1"/>
</dbReference>
<dbReference type="EMBL" id="PDLN01000001">
    <property type="protein sequence ID" value="RDW95040.1"/>
    <property type="molecule type" value="Genomic_DNA"/>
</dbReference>
<gene>
    <name evidence="2" type="ORF">BP5796_00803</name>
</gene>
<dbReference type="PROSITE" id="PS51186">
    <property type="entry name" value="GNAT"/>
    <property type="match status" value="1"/>
</dbReference>
<dbReference type="OrthoDB" id="410198at2759"/>
<dbReference type="InterPro" id="IPR052523">
    <property type="entry name" value="Trichothecene_AcTrans"/>
</dbReference>
<evidence type="ECO:0000259" key="1">
    <source>
        <dbReference type="PROSITE" id="PS51186"/>
    </source>
</evidence>
<dbReference type="InterPro" id="IPR016181">
    <property type="entry name" value="Acyl_CoA_acyltransferase"/>
</dbReference>
<reference evidence="2 3" key="1">
    <citation type="journal article" date="2018" name="IMA Fungus">
        <title>IMA Genome-F 9: Draft genome sequence of Annulohypoxylon stygium, Aspergillus mulundensis, Berkeleyomyces basicola (syn. Thielaviopsis basicola), Ceratocystis smalleyi, two Cercospora beticola strains, Coleophoma cylindrospora, Fusarium fracticaudum, Phialophora cf. hyalina, and Morchella septimelata.</title>
        <authorList>
            <person name="Wingfield B.D."/>
            <person name="Bills G.F."/>
            <person name="Dong Y."/>
            <person name="Huang W."/>
            <person name="Nel W.J."/>
            <person name="Swalarsk-Parry B.S."/>
            <person name="Vaghefi N."/>
            <person name="Wilken P.M."/>
            <person name="An Z."/>
            <person name="de Beer Z.W."/>
            <person name="De Vos L."/>
            <person name="Chen L."/>
            <person name="Duong T.A."/>
            <person name="Gao Y."/>
            <person name="Hammerbacher A."/>
            <person name="Kikkert J.R."/>
            <person name="Li Y."/>
            <person name="Li H."/>
            <person name="Li K."/>
            <person name="Li Q."/>
            <person name="Liu X."/>
            <person name="Ma X."/>
            <person name="Naidoo K."/>
            <person name="Pethybridge S.J."/>
            <person name="Sun J."/>
            <person name="Steenkamp E.T."/>
            <person name="van der Nest M.A."/>
            <person name="van Wyk S."/>
            <person name="Wingfield M.J."/>
            <person name="Xiong C."/>
            <person name="Yue Q."/>
            <person name="Zhang X."/>
        </authorList>
    </citation>
    <scope>NUCLEOTIDE SEQUENCE [LARGE SCALE GENOMIC DNA]</scope>
    <source>
        <strain evidence="2 3">BP5796</strain>
    </source>
</reference>
<feature type="domain" description="N-acetyltransferase" evidence="1">
    <location>
        <begin position="144"/>
        <end position="224"/>
    </location>
</feature>
<dbReference type="GO" id="GO:0016747">
    <property type="term" value="F:acyltransferase activity, transferring groups other than amino-acyl groups"/>
    <property type="evidence" value="ECO:0007669"/>
    <property type="project" value="InterPro"/>
</dbReference>
<comment type="caution">
    <text evidence="2">The sequence shown here is derived from an EMBL/GenBank/DDBJ whole genome shotgun (WGS) entry which is preliminary data.</text>
</comment>
<accession>A0A3D8T903</accession>
<organism evidence="2 3">
    <name type="scientific">Coleophoma crateriformis</name>
    <dbReference type="NCBI Taxonomy" id="565419"/>
    <lineage>
        <taxon>Eukaryota</taxon>
        <taxon>Fungi</taxon>
        <taxon>Dikarya</taxon>
        <taxon>Ascomycota</taxon>
        <taxon>Pezizomycotina</taxon>
        <taxon>Leotiomycetes</taxon>
        <taxon>Helotiales</taxon>
        <taxon>Dermateaceae</taxon>
        <taxon>Coleophoma</taxon>
    </lineage>
</organism>
<dbReference type="Gene3D" id="3.40.630.30">
    <property type="match status" value="1"/>
</dbReference>
<protein>
    <recommendedName>
        <fullName evidence="1">N-acetyltransferase domain-containing protein</fullName>
    </recommendedName>
</protein>
<dbReference type="InterPro" id="IPR000182">
    <property type="entry name" value="GNAT_dom"/>
</dbReference>
<name>A0A3D8T903_9HELO</name>
<dbReference type="Pfam" id="PF00583">
    <property type="entry name" value="Acetyltransf_1"/>
    <property type="match status" value="1"/>
</dbReference>